<name>A0AAD4IBT4_9PLEO</name>
<dbReference type="AlphaFoldDB" id="A0AAD4IBT4"/>
<keyword evidence="2" id="KW-1185">Reference proteome</keyword>
<dbReference type="Proteomes" id="UP001199106">
    <property type="component" value="Unassembled WGS sequence"/>
</dbReference>
<accession>A0AAD4IBT4</accession>
<sequence>MSTIHERDINGLATLSVIAEADQCHSELSLCLPTSLAFTKRLTWEQTPWISNTLNQKSVNPIGETDAYRIVQYLASHGHDVTQRDVQCALLFGSTYASTPEGHDMSEDMGTCPHLFLIFPHATMVPYLDNQFLKIWHDDIVKPAIDRAWRDSGLTLVHGASLDTPTCVLPPTGVRTQRDAHPASGFLERLRNGKPGVVRDHWPIWTDSRWHLGLEGNHTGNRTRIYHEAWCAMKGMLKDHPQLSSYQDPILLAVARGQIYVNARLSTNDKFKCVAQEWDRLVDSRFVKPASFQVVFETVIGTMPGSTVEDKPVVTTSLRMRKARKLRDWQIARKTKAGMRIEVSV</sequence>
<organism evidence="1 2">
    <name type="scientific">Alternaria panax</name>
    <dbReference type="NCBI Taxonomy" id="48097"/>
    <lineage>
        <taxon>Eukaryota</taxon>
        <taxon>Fungi</taxon>
        <taxon>Dikarya</taxon>
        <taxon>Ascomycota</taxon>
        <taxon>Pezizomycotina</taxon>
        <taxon>Dothideomycetes</taxon>
        <taxon>Pleosporomycetidae</taxon>
        <taxon>Pleosporales</taxon>
        <taxon>Pleosporineae</taxon>
        <taxon>Pleosporaceae</taxon>
        <taxon>Alternaria</taxon>
        <taxon>Alternaria sect. Panax</taxon>
    </lineage>
</organism>
<reference evidence="1" key="1">
    <citation type="submission" date="2021-07" db="EMBL/GenBank/DDBJ databases">
        <title>Genome Resource of American Ginseng Black Spot Pathogen Alternaria panax.</title>
        <authorList>
            <person name="Qiu C."/>
            <person name="Wang W."/>
            <person name="Liu Z."/>
        </authorList>
    </citation>
    <scope>NUCLEOTIDE SEQUENCE</scope>
    <source>
        <strain evidence="1">BNCC115425</strain>
    </source>
</reference>
<dbReference type="EMBL" id="JAANER010000003">
    <property type="protein sequence ID" value="KAG9191653.1"/>
    <property type="molecule type" value="Genomic_DNA"/>
</dbReference>
<evidence type="ECO:0000313" key="2">
    <source>
        <dbReference type="Proteomes" id="UP001199106"/>
    </source>
</evidence>
<comment type="caution">
    <text evidence="1">The sequence shown here is derived from an EMBL/GenBank/DDBJ whole genome shotgun (WGS) entry which is preliminary data.</text>
</comment>
<protein>
    <submittedName>
        <fullName evidence="1">Uncharacterized protein</fullName>
    </submittedName>
</protein>
<evidence type="ECO:0000313" key="1">
    <source>
        <dbReference type="EMBL" id="KAG9191653.1"/>
    </source>
</evidence>
<gene>
    <name evidence="1" type="ORF">G6011_10387</name>
</gene>
<proteinExistence type="predicted"/>